<comment type="caution">
    <text evidence="1">The sequence shown here is derived from an EMBL/GenBank/DDBJ whole genome shotgun (WGS) entry which is preliminary data.</text>
</comment>
<dbReference type="Proteomes" id="UP000887116">
    <property type="component" value="Unassembled WGS sequence"/>
</dbReference>
<reference evidence="1" key="1">
    <citation type="submission" date="2020-07" db="EMBL/GenBank/DDBJ databases">
        <title>Multicomponent nature underlies the extraordinary mechanical properties of spider dragline silk.</title>
        <authorList>
            <person name="Kono N."/>
            <person name="Nakamura H."/>
            <person name="Mori M."/>
            <person name="Yoshida Y."/>
            <person name="Ohtoshi R."/>
            <person name="Malay A.D."/>
            <person name="Moran D.A.P."/>
            <person name="Tomita M."/>
            <person name="Numata K."/>
            <person name="Arakawa K."/>
        </authorList>
    </citation>
    <scope>NUCLEOTIDE SEQUENCE</scope>
</reference>
<evidence type="ECO:0000313" key="2">
    <source>
        <dbReference type="Proteomes" id="UP000887116"/>
    </source>
</evidence>
<organism evidence="1 2">
    <name type="scientific">Trichonephila clavata</name>
    <name type="common">Joro spider</name>
    <name type="synonym">Nephila clavata</name>
    <dbReference type="NCBI Taxonomy" id="2740835"/>
    <lineage>
        <taxon>Eukaryota</taxon>
        <taxon>Metazoa</taxon>
        <taxon>Ecdysozoa</taxon>
        <taxon>Arthropoda</taxon>
        <taxon>Chelicerata</taxon>
        <taxon>Arachnida</taxon>
        <taxon>Araneae</taxon>
        <taxon>Araneomorphae</taxon>
        <taxon>Entelegynae</taxon>
        <taxon>Araneoidea</taxon>
        <taxon>Nephilidae</taxon>
        <taxon>Trichonephila</taxon>
    </lineage>
</organism>
<keyword evidence="2" id="KW-1185">Reference proteome</keyword>
<accession>A0A8X6LZY8</accession>
<dbReference type="EMBL" id="BMAO01009036">
    <property type="protein sequence ID" value="GFR28180.1"/>
    <property type="molecule type" value="Genomic_DNA"/>
</dbReference>
<name>A0A8X6LZY8_TRICU</name>
<proteinExistence type="predicted"/>
<evidence type="ECO:0000313" key="1">
    <source>
        <dbReference type="EMBL" id="GFR28180.1"/>
    </source>
</evidence>
<dbReference type="AlphaFoldDB" id="A0A8X6LZY8"/>
<gene>
    <name evidence="1" type="primary">KATNB1_1</name>
    <name evidence="1" type="ORF">TNCT_718261</name>
</gene>
<sequence>MLKSYLLDSVEKYVFLTKVVNGLFYCDVNKQSFNQFFSYGLKIRSSFDDGDIEEDPSRMIERVEYLGNYPSDIENSILSSDIDLSKTHILGVDLSTFLQFLKSPWSAEEAAAESFN</sequence>
<protein>
    <submittedName>
        <fullName evidence="1">Katanin p80 WD40 repeat-containing subunit B1</fullName>
    </submittedName>
</protein>